<keyword evidence="4" id="KW-1185">Reference proteome</keyword>
<organism evidence="3 4">
    <name type="scientific">Candidatus Syntropharchaeum butanivorans</name>
    <dbReference type="NCBI Taxonomy" id="1839936"/>
    <lineage>
        <taxon>Archaea</taxon>
        <taxon>Methanobacteriati</taxon>
        <taxon>Methanobacteriota</taxon>
        <taxon>Stenosarchaea group</taxon>
        <taxon>Methanomicrobia</taxon>
        <taxon>Methanosarcinales</taxon>
        <taxon>ANME-2 cluster</taxon>
        <taxon>Candidatus Syntropharchaeum</taxon>
    </lineage>
</organism>
<reference evidence="3 4" key="1">
    <citation type="submission" date="2016-05" db="EMBL/GenBank/DDBJ databases">
        <title>Microbial consortia oxidize butane by reversing methanogenesis.</title>
        <authorList>
            <person name="Laso-Perez R."/>
            <person name="Richter M."/>
            <person name="Wegener G."/>
            <person name="Musat F."/>
        </authorList>
    </citation>
    <scope>NUCLEOTIDE SEQUENCE [LARGE SCALE GENOMIC DNA]</scope>
    <source>
        <strain evidence="3">BOX1</strain>
    </source>
</reference>
<dbReference type="AlphaFoldDB" id="A0A1F2P764"/>
<dbReference type="NCBIfam" id="TIGR02699">
    <property type="entry name" value="archaeo_AfpA"/>
    <property type="match status" value="1"/>
</dbReference>
<gene>
    <name evidence="2" type="primary">afpA</name>
    <name evidence="2" type="ORF">ENI32_03750</name>
    <name evidence="3" type="ORF">SBU_000498</name>
</gene>
<evidence type="ECO:0000313" key="3">
    <source>
        <dbReference type="EMBL" id="OFV66531.1"/>
    </source>
</evidence>
<evidence type="ECO:0000313" key="4">
    <source>
        <dbReference type="Proteomes" id="UP000185779"/>
    </source>
</evidence>
<dbReference type="SUPFAM" id="SSF52507">
    <property type="entry name" value="Homo-oligomeric flavin-containing Cys decarboxylases, HFCD"/>
    <property type="match status" value="1"/>
</dbReference>
<evidence type="ECO:0000313" key="2">
    <source>
        <dbReference type="EMBL" id="HEC56981.1"/>
    </source>
</evidence>
<dbReference type="EMBL" id="LYOR01000002">
    <property type="protein sequence ID" value="OFV66531.1"/>
    <property type="molecule type" value="Genomic_DNA"/>
</dbReference>
<proteinExistence type="predicted"/>
<sequence>MRIAWGITGSGDKMTEVVELMERLKEKYSLDIIPYASRQGEVVLKYYKLLRRVKEIFPGYKVERNANSPFLAAKLQMGEFDCFIIAPATANTVAKIAHGIADTLISNAAAQAMKAEVPVYIFPVDQKVGEVITTLPNGKKMKIRVREEDVRNVETLRKMRGITVLSTLDEIEEVIKGGK</sequence>
<dbReference type="PATRIC" id="fig|1839936.3.peg.503"/>
<name>A0A1F2P764_9EURY</name>
<evidence type="ECO:0000259" key="1">
    <source>
        <dbReference type="Pfam" id="PF02441"/>
    </source>
</evidence>
<protein>
    <submittedName>
        <fullName evidence="3">Archaeoflavoprotein AfpA</fullName>
    </submittedName>
</protein>
<dbReference type="STRING" id="1839936.SBU_000498"/>
<dbReference type="Gene3D" id="3.40.50.1950">
    <property type="entry name" value="Flavin prenyltransferase-like"/>
    <property type="match status" value="1"/>
</dbReference>
<reference evidence="2" key="2">
    <citation type="journal article" date="2020" name="mSystems">
        <title>Genome- and Community-Level Interaction Insights into Carbon Utilization and Element Cycling Functions of Hydrothermarchaeota in Hydrothermal Sediment.</title>
        <authorList>
            <person name="Zhou Z."/>
            <person name="Liu Y."/>
            <person name="Xu W."/>
            <person name="Pan J."/>
            <person name="Luo Z.H."/>
            <person name="Li M."/>
        </authorList>
    </citation>
    <scope>NUCLEOTIDE SEQUENCE [LARGE SCALE GENOMIC DNA]</scope>
    <source>
        <strain evidence="2">HyVt-386</strain>
    </source>
</reference>
<dbReference type="InterPro" id="IPR003382">
    <property type="entry name" value="Flavoprotein"/>
</dbReference>
<dbReference type="InterPro" id="IPR014072">
    <property type="entry name" value="Archaeoflavo_AfpA"/>
</dbReference>
<dbReference type="GO" id="GO:0015937">
    <property type="term" value="P:coenzyme A biosynthetic process"/>
    <property type="evidence" value="ECO:0007669"/>
    <property type="project" value="TreeGrafter"/>
</dbReference>
<comment type="caution">
    <text evidence="3">The sequence shown here is derived from an EMBL/GenBank/DDBJ whole genome shotgun (WGS) entry which is preliminary data.</text>
</comment>
<dbReference type="Pfam" id="PF02441">
    <property type="entry name" value="Flavoprotein"/>
    <property type="match status" value="1"/>
</dbReference>
<dbReference type="GO" id="GO:0004633">
    <property type="term" value="F:phosphopantothenoylcysteine decarboxylase activity"/>
    <property type="evidence" value="ECO:0007669"/>
    <property type="project" value="TreeGrafter"/>
</dbReference>
<feature type="domain" description="Flavoprotein" evidence="1">
    <location>
        <begin position="1"/>
        <end position="156"/>
    </location>
</feature>
<dbReference type="Proteomes" id="UP000885936">
    <property type="component" value="Unassembled WGS sequence"/>
</dbReference>
<dbReference type="PANTHER" id="PTHR14359:SF19">
    <property type="entry name" value="FLAVOPROTEIN"/>
    <property type="match status" value="1"/>
</dbReference>
<accession>A0A1F2P764</accession>
<dbReference type="EMBL" id="DRIE01000064">
    <property type="protein sequence ID" value="HEC56981.1"/>
    <property type="molecule type" value="Genomic_DNA"/>
</dbReference>
<dbReference type="InterPro" id="IPR036551">
    <property type="entry name" value="Flavin_trans-like"/>
</dbReference>
<dbReference type="GO" id="GO:0010181">
    <property type="term" value="F:FMN binding"/>
    <property type="evidence" value="ECO:0007669"/>
    <property type="project" value="TreeGrafter"/>
</dbReference>
<dbReference type="GO" id="GO:0071513">
    <property type="term" value="C:phosphopantothenoylcysteine decarboxylase complex"/>
    <property type="evidence" value="ECO:0007669"/>
    <property type="project" value="TreeGrafter"/>
</dbReference>
<dbReference type="PANTHER" id="PTHR14359">
    <property type="entry name" value="HOMO-OLIGOMERIC FLAVIN CONTAINING CYS DECARBOXYLASE FAMILY"/>
    <property type="match status" value="1"/>
</dbReference>
<dbReference type="Proteomes" id="UP000185779">
    <property type="component" value="Unassembled WGS sequence"/>
</dbReference>